<keyword evidence="2" id="KW-1185">Reference proteome</keyword>
<name>A0ABV0TMN5_9TELE</name>
<sequence length="128" mass="14626">MATRLTSRNEYSHFSSPNPASGLLTPGFCSQINRFLSDFLRRAAFQLDYCCSLRSFFSQWIYAARYNSAPLRPIQETTRTSEAASSESGSEQCIQIIQVDVFMKNNNLEFADSGESAYRQEVDQLVRW</sequence>
<dbReference type="Proteomes" id="UP001482620">
    <property type="component" value="Unassembled WGS sequence"/>
</dbReference>
<evidence type="ECO:0000313" key="2">
    <source>
        <dbReference type="Proteomes" id="UP001482620"/>
    </source>
</evidence>
<comment type="caution">
    <text evidence="1">The sequence shown here is derived from an EMBL/GenBank/DDBJ whole genome shotgun (WGS) entry which is preliminary data.</text>
</comment>
<accession>A0ABV0TMN5</accession>
<gene>
    <name evidence="1" type="ORF">ILYODFUR_020128</name>
</gene>
<protein>
    <submittedName>
        <fullName evidence="1">Uncharacterized protein</fullName>
    </submittedName>
</protein>
<evidence type="ECO:0000313" key="1">
    <source>
        <dbReference type="EMBL" id="MEQ2233271.1"/>
    </source>
</evidence>
<organism evidence="1 2">
    <name type="scientific">Ilyodon furcidens</name>
    <name type="common">goldbreast splitfin</name>
    <dbReference type="NCBI Taxonomy" id="33524"/>
    <lineage>
        <taxon>Eukaryota</taxon>
        <taxon>Metazoa</taxon>
        <taxon>Chordata</taxon>
        <taxon>Craniata</taxon>
        <taxon>Vertebrata</taxon>
        <taxon>Euteleostomi</taxon>
        <taxon>Actinopterygii</taxon>
        <taxon>Neopterygii</taxon>
        <taxon>Teleostei</taxon>
        <taxon>Neoteleostei</taxon>
        <taxon>Acanthomorphata</taxon>
        <taxon>Ovalentaria</taxon>
        <taxon>Atherinomorphae</taxon>
        <taxon>Cyprinodontiformes</taxon>
        <taxon>Goodeidae</taxon>
        <taxon>Ilyodon</taxon>
    </lineage>
</organism>
<proteinExistence type="predicted"/>
<reference evidence="1 2" key="1">
    <citation type="submission" date="2021-06" db="EMBL/GenBank/DDBJ databases">
        <authorList>
            <person name="Palmer J.M."/>
        </authorList>
    </citation>
    <scope>NUCLEOTIDE SEQUENCE [LARGE SCALE GENOMIC DNA]</scope>
    <source>
        <strain evidence="2">if_2019</strain>
        <tissue evidence="1">Muscle</tissue>
    </source>
</reference>
<dbReference type="EMBL" id="JAHRIQ010036810">
    <property type="protein sequence ID" value="MEQ2233271.1"/>
    <property type="molecule type" value="Genomic_DNA"/>
</dbReference>